<dbReference type="SMART" id="SM00530">
    <property type="entry name" value="HTH_XRE"/>
    <property type="match status" value="1"/>
</dbReference>
<feature type="domain" description="HTH cro/C1-type" evidence="1">
    <location>
        <begin position="39"/>
        <end position="93"/>
    </location>
</feature>
<comment type="caution">
    <text evidence="2">The sequence shown here is derived from an EMBL/GenBank/DDBJ whole genome shotgun (WGS) entry which is preliminary data.</text>
</comment>
<dbReference type="RefSeq" id="WP_349139818.1">
    <property type="nucleotide sequence ID" value="NZ_JBBMFT010000003.1"/>
</dbReference>
<dbReference type="SUPFAM" id="SSF47413">
    <property type="entry name" value="lambda repressor-like DNA-binding domains"/>
    <property type="match status" value="1"/>
</dbReference>
<dbReference type="Gene3D" id="1.10.260.40">
    <property type="entry name" value="lambda repressor-like DNA-binding domains"/>
    <property type="match status" value="1"/>
</dbReference>
<dbReference type="EMBL" id="JBBMFT010000003">
    <property type="protein sequence ID" value="MEQ2456231.1"/>
    <property type="molecule type" value="Genomic_DNA"/>
</dbReference>
<accession>A0ABV1ERJ9</accession>
<sequence>MKEKDTNDLTQELMSQASLTSYIKENSPYFSDLSIAELLNALYEHKSLSKAALARKAGMSEVYLHQVFSGRRNPSRDRLICLCVGLSASLEETQRLLKQAGYAQLYTKNKRDAIISYGILHQNELAEINDNLFAQNEKTLF</sequence>
<dbReference type="Pfam" id="PF13560">
    <property type="entry name" value="HTH_31"/>
    <property type="match status" value="1"/>
</dbReference>
<reference evidence="2 3" key="1">
    <citation type="submission" date="2024-03" db="EMBL/GenBank/DDBJ databases">
        <title>Human intestinal bacterial collection.</title>
        <authorList>
            <person name="Pauvert C."/>
            <person name="Hitch T.C.A."/>
            <person name="Clavel T."/>
        </authorList>
    </citation>
    <scope>NUCLEOTIDE SEQUENCE [LARGE SCALE GENOMIC DNA]</scope>
    <source>
        <strain evidence="2 3">CLA-AP-H34</strain>
    </source>
</reference>
<gene>
    <name evidence="2" type="ORF">WMO45_06815</name>
</gene>
<evidence type="ECO:0000313" key="3">
    <source>
        <dbReference type="Proteomes" id="UP001440599"/>
    </source>
</evidence>
<dbReference type="PROSITE" id="PS50943">
    <property type="entry name" value="HTH_CROC1"/>
    <property type="match status" value="1"/>
</dbReference>
<dbReference type="CDD" id="cd00093">
    <property type="entry name" value="HTH_XRE"/>
    <property type="match status" value="1"/>
</dbReference>
<dbReference type="InterPro" id="IPR010982">
    <property type="entry name" value="Lambda_DNA-bd_dom_sf"/>
</dbReference>
<name>A0ABV1ERJ9_9FIRM</name>
<dbReference type="Proteomes" id="UP001440599">
    <property type="component" value="Unassembled WGS sequence"/>
</dbReference>
<proteinExistence type="predicted"/>
<evidence type="ECO:0000259" key="1">
    <source>
        <dbReference type="PROSITE" id="PS50943"/>
    </source>
</evidence>
<organism evidence="2 3">
    <name type="scientific">Flavonifractor hominis</name>
    <dbReference type="NCBI Taxonomy" id="3133178"/>
    <lineage>
        <taxon>Bacteria</taxon>
        <taxon>Bacillati</taxon>
        <taxon>Bacillota</taxon>
        <taxon>Clostridia</taxon>
        <taxon>Eubacteriales</taxon>
        <taxon>Oscillospiraceae</taxon>
        <taxon>Flavonifractor</taxon>
    </lineage>
</organism>
<dbReference type="InterPro" id="IPR001387">
    <property type="entry name" value="Cro/C1-type_HTH"/>
</dbReference>
<evidence type="ECO:0000313" key="2">
    <source>
        <dbReference type="EMBL" id="MEQ2456231.1"/>
    </source>
</evidence>
<keyword evidence="3" id="KW-1185">Reference proteome</keyword>
<protein>
    <submittedName>
        <fullName evidence="2">Helix-turn-helix transcriptional regulator</fullName>
    </submittedName>
</protein>